<dbReference type="OrthoDB" id="333038at2"/>
<dbReference type="RefSeq" id="WP_066402533.1">
    <property type="nucleotide sequence ID" value="NZ_CP011390.1"/>
</dbReference>
<dbReference type="GO" id="GO:0047617">
    <property type="term" value="F:fatty acyl-CoA hydrolase activity"/>
    <property type="evidence" value="ECO:0007669"/>
    <property type="project" value="TreeGrafter"/>
</dbReference>
<dbReference type="PANTHER" id="PTHR31793">
    <property type="entry name" value="4-HYDROXYBENZOYL-COA THIOESTERASE FAMILY MEMBER"/>
    <property type="match status" value="1"/>
</dbReference>
<evidence type="ECO:0000313" key="4">
    <source>
        <dbReference type="Proteomes" id="UP000077177"/>
    </source>
</evidence>
<reference evidence="4" key="1">
    <citation type="submission" date="2015-01" db="EMBL/GenBank/DDBJ databases">
        <title>Flavisolibacter sp./LCS9/ whole genome sequencing.</title>
        <authorList>
            <person name="Kim M.K."/>
            <person name="Srinivasan S."/>
            <person name="Lee J.-J."/>
        </authorList>
    </citation>
    <scope>NUCLEOTIDE SEQUENCE [LARGE SCALE GENOMIC DNA]</scope>
    <source>
        <strain evidence="4">LCS9</strain>
    </source>
</reference>
<dbReference type="Proteomes" id="UP000077177">
    <property type="component" value="Chromosome"/>
</dbReference>
<dbReference type="Gene3D" id="3.10.129.10">
    <property type="entry name" value="Hotdog Thioesterase"/>
    <property type="match status" value="1"/>
</dbReference>
<keyword evidence="4" id="KW-1185">Reference proteome</keyword>
<evidence type="ECO:0000256" key="1">
    <source>
        <dbReference type="ARBA" id="ARBA00005953"/>
    </source>
</evidence>
<dbReference type="KEGG" id="fla:SY85_06275"/>
<keyword evidence="2" id="KW-0378">Hydrolase</keyword>
<dbReference type="CDD" id="cd00586">
    <property type="entry name" value="4HBT"/>
    <property type="match status" value="1"/>
</dbReference>
<dbReference type="Pfam" id="PF13279">
    <property type="entry name" value="4HBT_2"/>
    <property type="match status" value="1"/>
</dbReference>
<evidence type="ECO:0000313" key="3">
    <source>
        <dbReference type="EMBL" id="ANE50167.1"/>
    </source>
</evidence>
<dbReference type="STRING" id="1492898.SY85_06275"/>
<comment type="similarity">
    <text evidence="1">Belongs to the 4-hydroxybenzoyl-CoA thioesterase family.</text>
</comment>
<dbReference type="PANTHER" id="PTHR31793:SF27">
    <property type="entry name" value="NOVEL THIOESTERASE SUPERFAMILY DOMAIN AND SAPOSIN A-TYPE DOMAIN CONTAINING PROTEIN (0610012H03RIK)"/>
    <property type="match status" value="1"/>
</dbReference>
<dbReference type="AlphaFoldDB" id="A0A172TTU1"/>
<proteinExistence type="inferred from homology"/>
<dbReference type="InterPro" id="IPR050563">
    <property type="entry name" value="4-hydroxybenzoyl-CoA_TE"/>
</dbReference>
<dbReference type="InterPro" id="IPR029069">
    <property type="entry name" value="HotDog_dom_sf"/>
</dbReference>
<protein>
    <submittedName>
        <fullName evidence="3">Thioesterase</fullName>
    </submittedName>
</protein>
<sequence length="147" mass="16058">MPRIKIDLPKEFSFTCSIPVRISDVNYGGHVGNDAILSILHEARLQFLKSYGWTEMNVAGVSLIMSDVGIEFKGEAFYGETIIASVVAGDASRVGFDLYYKLTKQTTDKEVVVALAKTGMVCFDYNTRKVASLPPAAAKALKLTKES</sequence>
<gene>
    <name evidence="3" type="ORF">SY85_06275</name>
</gene>
<organism evidence="3 4">
    <name type="scientific">Flavisolibacter tropicus</name>
    <dbReference type="NCBI Taxonomy" id="1492898"/>
    <lineage>
        <taxon>Bacteria</taxon>
        <taxon>Pseudomonadati</taxon>
        <taxon>Bacteroidota</taxon>
        <taxon>Chitinophagia</taxon>
        <taxon>Chitinophagales</taxon>
        <taxon>Chitinophagaceae</taxon>
        <taxon>Flavisolibacter</taxon>
    </lineage>
</organism>
<accession>A0A172TTU1</accession>
<dbReference type="SUPFAM" id="SSF54637">
    <property type="entry name" value="Thioesterase/thiol ester dehydrase-isomerase"/>
    <property type="match status" value="1"/>
</dbReference>
<reference evidence="3 4" key="2">
    <citation type="journal article" date="2016" name="Int. J. Syst. Evol. Microbiol.">
        <title>Flavisolibacter tropicus sp. nov., isolated from tropical soil.</title>
        <authorList>
            <person name="Lee J.J."/>
            <person name="Kang M.S."/>
            <person name="Kim G.S."/>
            <person name="Lee C.S."/>
            <person name="Lim S."/>
            <person name="Lee J."/>
            <person name="Roh S.H."/>
            <person name="Kang H."/>
            <person name="Ha J.M."/>
            <person name="Bae S."/>
            <person name="Jung H.Y."/>
            <person name="Kim M.K."/>
        </authorList>
    </citation>
    <scope>NUCLEOTIDE SEQUENCE [LARGE SCALE GENOMIC DNA]</scope>
    <source>
        <strain evidence="3 4">LCS9</strain>
    </source>
</reference>
<evidence type="ECO:0000256" key="2">
    <source>
        <dbReference type="ARBA" id="ARBA00022801"/>
    </source>
</evidence>
<name>A0A172TTU1_9BACT</name>
<dbReference type="EMBL" id="CP011390">
    <property type="protein sequence ID" value="ANE50167.1"/>
    <property type="molecule type" value="Genomic_DNA"/>
</dbReference>